<feature type="domain" description="Methyl-accepting transducer" evidence="12">
    <location>
        <begin position="269"/>
        <end position="505"/>
    </location>
</feature>
<organism evidence="14 15">
    <name type="scientific">Pseudomonas putida</name>
    <name type="common">Arthrobacter siderocapsulatus</name>
    <dbReference type="NCBI Taxonomy" id="303"/>
    <lineage>
        <taxon>Bacteria</taxon>
        <taxon>Pseudomonadati</taxon>
        <taxon>Pseudomonadota</taxon>
        <taxon>Gammaproteobacteria</taxon>
        <taxon>Pseudomonadales</taxon>
        <taxon>Pseudomonadaceae</taxon>
        <taxon>Pseudomonas</taxon>
    </lineage>
</organism>
<keyword evidence="5 11" id="KW-0812">Transmembrane</keyword>
<feature type="transmembrane region" description="Helical" evidence="11">
    <location>
        <begin position="190"/>
        <end position="211"/>
    </location>
</feature>
<dbReference type="PRINTS" id="PR00260">
    <property type="entry name" value="CHEMTRNSDUCR"/>
</dbReference>
<keyword evidence="4" id="KW-0145">Chemotaxis</keyword>
<evidence type="ECO:0000256" key="3">
    <source>
        <dbReference type="ARBA" id="ARBA00022481"/>
    </source>
</evidence>
<accession>A0AAP9N322</accession>
<proteinExistence type="inferred from homology"/>
<evidence type="ECO:0000256" key="5">
    <source>
        <dbReference type="ARBA" id="ARBA00022692"/>
    </source>
</evidence>
<evidence type="ECO:0000256" key="4">
    <source>
        <dbReference type="ARBA" id="ARBA00022500"/>
    </source>
</evidence>
<dbReference type="PROSITE" id="PS50885">
    <property type="entry name" value="HAMP"/>
    <property type="match status" value="1"/>
</dbReference>
<evidence type="ECO:0000256" key="8">
    <source>
        <dbReference type="ARBA" id="ARBA00023224"/>
    </source>
</evidence>
<dbReference type="InterPro" id="IPR047347">
    <property type="entry name" value="YvaQ-like_sensor"/>
</dbReference>
<evidence type="ECO:0000313" key="14">
    <source>
        <dbReference type="EMBL" id="QJQ11676.1"/>
    </source>
</evidence>
<evidence type="ECO:0000256" key="2">
    <source>
        <dbReference type="ARBA" id="ARBA00022475"/>
    </source>
</evidence>
<dbReference type="SMART" id="SM00304">
    <property type="entry name" value="HAMP"/>
    <property type="match status" value="2"/>
</dbReference>
<evidence type="ECO:0000259" key="13">
    <source>
        <dbReference type="PROSITE" id="PS50885"/>
    </source>
</evidence>
<dbReference type="Pfam" id="PF12729">
    <property type="entry name" value="4HB_MCP_1"/>
    <property type="match status" value="1"/>
</dbReference>
<evidence type="ECO:0000256" key="10">
    <source>
        <dbReference type="PROSITE-ProRule" id="PRU00284"/>
    </source>
</evidence>
<dbReference type="GO" id="GO:0005886">
    <property type="term" value="C:plasma membrane"/>
    <property type="evidence" value="ECO:0007669"/>
    <property type="project" value="UniProtKB-SubCell"/>
</dbReference>
<dbReference type="Proteomes" id="UP000076857">
    <property type="component" value="Chromosome"/>
</dbReference>
<name>A0AAP9N322_PSEPU</name>
<keyword evidence="7 11" id="KW-0472">Membrane</keyword>
<comment type="similarity">
    <text evidence="9">Belongs to the methyl-accepting chemotaxis (MCP) protein family.</text>
</comment>
<dbReference type="CDD" id="cd06225">
    <property type="entry name" value="HAMP"/>
    <property type="match status" value="1"/>
</dbReference>
<protein>
    <submittedName>
        <fullName evidence="14">Methyl-accepting chemotaxis protein</fullName>
    </submittedName>
</protein>
<evidence type="ECO:0000256" key="11">
    <source>
        <dbReference type="SAM" id="Phobius"/>
    </source>
</evidence>
<dbReference type="EMBL" id="CP050951">
    <property type="protein sequence ID" value="QJQ11676.1"/>
    <property type="molecule type" value="Genomic_DNA"/>
</dbReference>
<dbReference type="Gene3D" id="1.10.287.950">
    <property type="entry name" value="Methyl-accepting chemotaxis protein"/>
    <property type="match status" value="1"/>
</dbReference>
<dbReference type="InterPro" id="IPR003660">
    <property type="entry name" value="HAMP_dom"/>
</dbReference>
<reference evidence="14 15" key="1">
    <citation type="submission" date="2016-04" db="EMBL/GenBank/DDBJ databases">
        <authorList>
            <person name="Qiu J."/>
        </authorList>
    </citation>
    <scope>NUCLEOTIDE SEQUENCE [LARGE SCALE GENOMIC DNA]</scope>
    <source>
        <strain evidence="14 15">JQ581</strain>
    </source>
</reference>
<dbReference type="Pfam" id="PF00015">
    <property type="entry name" value="MCPsignal"/>
    <property type="match status" value="1"/>
</dbReference>
<dbReference type="GO" id="GO:0004888">
    <property type="term" value="F:transmembrane signaling receptor activity"/>
    <property type="evidence" value="ECO:0007669"/>
    <property type="project" value="InterPro"/>
</dbReference>
<dbReference type="Pfam" id="PF00672">
    <property type="entry name" value="HAMP"/>
    <property type="match status" value="1"/>
</dbReference>
<feature type="domain" description="HAMP" evidence="13">
    <location>
        <begin position="212"/>
        <end position="264"/>
    </location>
</feature>
<dbReference type="PROSITE" id="PS50111">
    <property type="entry name" value="CHEMOTAXIS_TRANSDUC_2"/>
    <property type="match status" value="1"/>
</dbReference>
<sequence>MKFRDLKIGPRAALIFSVIVAVVVVMGLLSANKLERLRQAEQDVETNWMASIRLAGLINSSVLRLRLESLRATTTNDPVVRDQTVKTFPDYRREFTRLIGRYESVVASPEEQSLYDKVRASADRYEELLNQLEPMLVAGDNATASALISSAIRPLTNSLIDQISNLMNYNDQGAKAAGVLTGEIYHSGLVTIYGLLLAVVTLTIVLGYMLVRSVTQPLDEALSIAKVIANKDLSQTFKVSGRDEAAAMLAAISQMQNNLKDTLTHISDSSTQLASAAEEMAAVTEESSRGLVKQNDEVNQAATAVNEMSAAVDEVAVNAAEAADASGRAQQLTKSGLENVKRTLGAIQALSSYVESTGEQIQTLSSRAQDISKVIEVIRAIAEQTNLLALNAAIEAARAGEQGRGFAVVADEVRALAHRTQQSTQEIEQMIGSIQDDSVQAVRAMIESQKMADESTSVAQLASESLEEISQSITMINERNVLIATASEEQAQVAREIDRNLTSIRDLSTQSAAGASQTASASGEVSNLAVGLNRVVQDFRL</sequence>
<dbReference type="InterPro" id="IPR004089">
    <property type="entry name" value="MCPsignal_dom"/>
</dbReference>
<dbReference type="PANTHER" id="PTHR32089:SF120">
    <property type="entry name" value="METHYL-ACCEPTING CHEMOTAXIS PROTEIN TLPQ"/>
    <property type="match status" value="1"/>
</dbReference>
<evidence type="ECO:0000256" key="7">
    <source>
        <dbReference type="ARBA" id="ARBA00023136"/>
    </source>
</evidence>
<dbReference type="CDD" id="cd19411">
    <property type="entry name" value="MCP2201-like_sensor"/>
    <property type="match status" value="1"/>
</dbReference>
<gene>
    <name evidence="14" type="ORF">A3L25_020460</name>
</gene>
<evidence type="ECO:0000313" key="15">
    <source>
        <dbReference type="Proteomes" id="UP000076857"/>
    </source>
</evidence>
<dbReference type="InterPro" id="IPR024478">
    <property type="entry name" value="HlyB_4HB_MCP"/>
</dbReference>
<keyword evidence="3" id="KW-0488">Methylation</keyword>
<keyword evidence="6 11" id="KW-1133">Transmembrane helix</keyword>
<dbReference type="InterPro" id="IPR004090">
    <property type="entry name" value="Chemotax_Me-accpt_rcpt"/>
</dbReference>
<evidence type="ECO:0000256" key="6">
    <source>
        <dbReference type="ARBA" id="ARBA00022989"/>
    </source>
</evidence>
<dbReference type="GO" id="GO:0007165">
    <property type="term" value="P:signal transduction"/>
    <property type="evidence" value="ECO:0007669"/>
    <property type="project" value="UniProtKB-KW"/>
</dbReference>
<dbReference type="GO" id="GO:0006935">
    <property type="term" value="P:chemotaxis"/>
    <property type="evidence" value="ECO:0007669"/>
    <property type="project" value="UniProtKB-KW"/>
</dbReference>
<evidence type="ECO:0000256" key="1">
    <source>
        <dbReference type="ARBA" id="ARBA00004651"/>
    </source>
</evidence>
<dbReference type="AlphaFoldDB" id="A0AAP9N322"/>
<keyword evidence="2" id="KW-1003">Cell membrane</keyword>
<evidence type="ECO:0000256" key="9">
    <source>
        <dbReference type="ARBA" id="ARBA00029447"/>
    </source>
</evidence>
<comment type="subcellular location">
    <subcellularLocation>
        <location evidence="1">Cell membrane</location>
        <topology evidence="1">Multi-pass membrane protein</topology>
    </subcellularLocation>
</comment>
<keyword evidence="8 10" id="KW-0807">Transducer</keyword>
<dbReference type="SUPFAM" id="SSF58104">
    <property type="entry name" value="Methyl-accepting chemotaxis protein (MCP) signaling domain"/>
    <property type="match status" value="1"/>
</dbReference>
<dbReference type="SMART" id="SM00283">
    <property type="entry name" value="MA"/>
    <property type="match status" value="1"/>
</dbReference>
<dbReference type="FunFam" id="1.10.287.950:FF:000001">
    <property type="entry name" value="Methyl-accepting chemotaxis sensory transducer"/>
    <property type="match status" value="1"/>
</dbReference>
<evidence type="ECO:0000259" key="12">
    <source>
        <dbReference type="PROSITE" id="PS50111"/>
    </source>
</evidence>
<dbReference type="CDD" id="cd11386">
    <property type="entry name" value="MCP_signal"/>
    <property type="match status" value="1"/>
</dbReference>
<reference evidence="14 15" key="2">
    <citation type="submission" date="2020-04" db="EMBL/GenBank/DDBJ databases">
        <title>Complete genome sequence of Pseudomonas putida strain JQ581.</title>
        <authorList>
            <person name="Mu Y."/>
        </authorList>
    </citation>
    <scope>NUCLEOTIDE SEQUENCE [LARGE SCALE GENOMIC DNA]</scope>
    <source>
        <strain evidence="14 15">JQ581</strain>
    </source>
</reference>
<dbReference type="PANTHER" id="PTHR32089">
    <property type="entry name" value="METHYL-ACCEPTING CHEMOTAXIS PROTEIN MCPB"/>
    <property type="match status" value="1"/>
</dbReference>
<feature type="transmembrane region" description="Helical" evidence="11">
    <location>
        <begin position="12"/>
        <end position="31"/>
    </location>
</feature>